<feature type="domain" description="TRPM SLOG" evidence="13">
    <location>
        <begin position="137"/>
        <end position="414"/>
    </location>
</feature>
<comment type="subcellular location">
    <subcellularLocation>
        <location evidence="1">Membrane</location>
        <topology evidence="1">Multi-pass membrane protein</topology>
    </subcellularLocation>
</comment>
<evidence type="ECO:0000259" key="13">
    <source>
        <dbReference type="Pfam" id="PF18139"/>
    </source>
</evidence>
<evidence type="ECO:0000256" key="9">
    <source>
        <dbReference type="SAM" id="MobiDB-lite"/>
    </source>
</evidence>
<dbReference type="InterPro" id="IPR057366">
    <property type="entry name" value="TRPM-like"/>
</dbReference>
<evidence type="ECO:0000259" key="14">
    <source>
        <dbReference type="Pfam" id="PF25508"/>
    </source>
</evidence>
<evidence type="ECO:0000256" key="6">
    <source>
        <dbReference type="ARBA" id="ARBA00023136"/>
    </source>
</evidence>
<evidence type="ECO:0000256" key="4">
    <source>
        <dbReference type="ARBA" id="ARBA00022989"/>
    </source>
</evidence>
<dbReference type="Gene3D" id="1.20.5.1010">
    <property type="entry name" value="TRPM, tetramerisation domain"/>
    <property type="match status" value="1"/>
</dbReference>
<dbReference type="Pfam" id="PF18139">
    <property type="entry name" value="LSDAT_euk"/>
    <property type="match status" value="1"/>
</dbReference>
<keyword evidence="2" id="KW-0813">Transport</keyword>
<evidence type="ECO:0000256" key="7">
    <source>
        <dbReference type="ARBA" id="ARBA00023303"/>
    </source>
</evidence>
<evidence type="ECO:0000256" key="3">
    <source>
        <dbReference type="ARBA" id="ARBA00022692"/>
    </source>
</evidence>
<reference evidence="16" key="2">
    <citation type="submission" date="2023-03" db="EMBL/GenBank/DDBJ databases">
        <authorList>
            <consortium name="Wellcome Sanger Institute Data Sharing"/>
        </authorList>
    </citation>
    <scope>NUCLEOTIDE SEQUENCE [LARGE SCALE GENOMIC DNA]</scope>
</reference>
<protein>
    <recommendedName>
        <fullName evidence="17">Transient receptor potential cation channel, subfamily M, member 1a</fullName>
    </recommendedName>
</protein>
<dbReference type="Pfam" id="PF16519">
    <property type="entry name" value="TRPM_tetra"/>
    <property type="match status" value="1"/>
</dbReference>
<evidence type="ECO:0000313" key="15">
    <source>
        <dbReference type="Ensembl" id="ENSACLP00000078766.1"/>
    </source>
</evidence>
<evidence type="ECO:0000259" key="11">
    <source>
        <dbReference type="Pfam" id="PF00520"/>
    </source>
</evidence>
<feature type="compositionally biased region" description="Basic and acidic residues" evidence="9">
    <location>
        <begin position="1382"/>
        <end position="1400"/>
    </location>
</feature>
<dbReference type="GO" id="GO:0005886">
    <property type="term" value="C:plasma membrane"/>
    <property type="evidence" value="ECO:0007669"/>
    <property type="project" value="TreeGrafter"/>
</dbReference>
<reference evidence="15" key="4">
    <citation type="submission" date="2025-09" db="UniProtKB">
        <authorList>
            <consortium name="Ensembl"/>
        </authorList>
    </citation>
    <scope>IDENTIFICATION</scope>
</reference>
<dbReference type="PANTHER" id="PTHR13800:SF13">
    <property type="entry name" value="TRANSIENT RECEPTOR POTENTIAL CATION CHANNEL SUBFAMILY M MEMBER 1"/>
    <property type="match status" value="1"/>
</dbReference>
<dbReference type="Pfam" id="PF00520">
    <property type="entry name" value="Ion_trans"/>
    <property type="match status" value="1"/>
</dbReference>
<evidence type="ECO:0008006" key="17">
    <source>
        <dbReference type="Google" id="ProtNLM"/>
    </source>
</evidence>
<dbReference type="InterPro" id="IPR037162">
    <property type="entry name" value="TRPM_tetra_sf"/>
</dbReference>
<dbReference type="GeneTree" id="ENSGT00940000155024"/>
<feature type="region of interest" description="Disordered" evidence="9">
    <location>
        <begin position="596"/>
        <end position="617"/>
    </location>
</feature>
<keyword evidence="6 10" id="KW-0472">Membrane</keyword>
<reference evidence="15 16" key="1">
    <citation type="submission" date="2018-05" db="EMBL/GenBank/DDBJ databases">
        <authorList>
            <person name="Datahose"/>
        </authorList>
    </citation>
    <scope>NUCLEOTIDE SEQUENCE</scope>
</reference>
<feature type="transmembrane region" description="Helical" evidence="10">
    <location>
        <begin position="999"/>
        <end position="1019"/>
    </location>
</feature>
<dbReference type="InterPro" id="IPR050927">
    <property type="entry name" value="TRPM"/>
</dbReference>
<reference evidence="15" key="3">
    <citation type="submission" date="2025-08" db="UniProtKB">
        <authorList>
            <consortium name="Ensembl"/>
        </authorList>
    </citation>
    <scope>IDENTIFICATION</scope>
</reference>
<dbReference type="InterPro" id="IPR041491">
    <property type="entry name" value="TRPM_SLOG"/>
</dbReference>
<feature type="transmembrane region" description="Helical" evidence="10">
    <location>
        <begin position="47"/>
        <end position="73"/>
    </location>
</feature>
<evidence type="ECO:0000313" key="16">
    <source>
        <dbReference type="Proteomes" id="UP000265100"/>
    </source>
</evidence>
<feature type="transmembrane region" description="Helical" evidence="10">
    <location>
        <begin position="1075"/>
        <end position="1100"/>
    </location>
</feature>
<dbReference type="GO" id="GO:0051262">
    <property type="term" value="P:protein tetramerization"/>
    <property type="evidence" value="ECO:0007669"/>
    <property type="project" value="InterPro"/>
</dbReference>
<evidence type="ECO:0000256" key="8">
    <source>
        <dbReference type="ARBA" id="ARBA00034269"/>
    </source>
</evidence>
<keyword evidence="7" id="KW-0407">Ion channel</keyword>
<feature type="domain" description="Ion transport" evidence="11">
    <location>
        <begin position="871"/>
        <end position="1109"/>
    </location>
</feature>
<dbReference type="Proteomes" id="UP000265100">
    <property type="component" value="Chromosome 1"/>
</dbReference>
<evidence type="ECO:0000256" key="1">
    <source>
        <dbReference type="ARBA" id="ARBA00004141"/>
    </source>
</evidence>
<organism evidence="15 16">
    <name type="scientific">Astatotilapia calliptera</name>
    <name type="common">Eastern happy</name>
    <name type="synonym">Chromis callipterus</name>
    <dbReference type="NCBI Taxonomy" id="8154"/>
    <lineage>
        <taxon>Eukaryota</taxon>
        <taxon>Metazoa</taxon>
        <taxon>Chordata</taxon>
        <taxon>Craniata</taxon>
        <taxon>Vertebrata</taxon>
        <taxon>Euteleostomi</taxon>
        <taxon>Actinopterygii</taxon>
        <taxon>Neopterygii</taxon>
        <taxon>Teleostei</taxon>
        <taxon>Neoteleostei</taxon>
        <taxon>Acanthomorphata</taxon>
        <taxon>Ovalentaria</taxon>
        <taxon>Cichlomorphae</taxon>
        <taxon>Cichliformes</taxon>
        <taxon>Cichlidae</taxon>
        <taxon>African cichlids</taxon>
        <taxon>Pseudocrenilabrinae</taxon>
        <taxon>Haplochromini</taxon>
        <taxon>Astatotilapia</taxon>
    </lineage>
</organism>
<keyword evidence="5" id="KW-0406">Ion transport</keyword>
<sequence length="1463" mass="167124">YSFLWGLLCYFFSFNFFNPHFHFWSLIFQLALRIFCVLVYCSSLCFLAFVFSLFPFSFVSFVACNLFVLLFLFRCSCGQLVAQHTAIPLGAKEDGAPLVQLEVQSTERWSALKHTQVSPTDAYGVLEFQGGGHVNKAMYIRVSFDSKPDSLLHLMLKDWQLELPTLLISVHGGLQNFDLPPKLKQVFGKGLIKAAVTTGAWIFTGGVSTGVIRHVGDALKDHSSKSRGKVCAIGIAPWGIVENKEDLIGRDVTRPYQTMSNPLSKLSVLNSSHSHFILADNGTCGKYGAEVRLRRQLEKHISLQKINTPVTSHFMSQVSLSLGQGVPVVCLIVEGGPNVISITLESLKEEPPVPVVVCDGSGRASDILSFAHRYCEEDGLVSESVKDQLLVTIQKTFNYSRSQAQQIFLMVMECMKKRALITVFRMGSEGQQDIEMSILTALLKGTNASASDQLSLALAWNRVDIARSQIFVYGLHWPVNSLEQAMMDALVLDRVDFVKLLIENGVNIHHFLTIPRLEELYNTKLGPANTLHFLVRDVKKGNLPPDYQITLIDIGLVLEFLMGGAYRCKYTRKSFRTLYNNLYGLKRPKALKLLGMEDDEPRPKGKGKKNKKKEEEVDIDVDDPEVSRFQYPFHELMVWAVLMKRQKMALFLWQRGEEAMAKALVACKLYKAMAHESSQSELVDDIYQDLENNSKDFGQLAYELLDQSYKHDEQVAMKLLTYELKNWSNSTCLKLAVAAKHRDFIAHTCSQMLLTDMWMGCLRMGKSNSLKVILGIIFPPAIMLLDFRLGDEAPHHSSKGSNDGKTKDDKKSNKTLFQDAASNVDATSKKGDEEENESDKKHGKRVPIGRKIYEFYNAPFTKFWFNTISYLVYLMLYNYIILVKMERWPSLQEWIVVSYIVTLGLEKFRQILMSEPGKLKQKINVWLEDYWNITDLVAISVFIFGFLLRLEPEPYMGYGRVIYCVDIIFWYIRVLDIFGVNKYLGPYVMMIGKMMIDMLYFVVIMLVVLMSFGVARQAILHPDEEPTWRLARNIFYMPYWMIYGEVFADSIDPPCGENLYDEDGKKLPPCIPGAWLTPAIMACYLLVANILLVNLLIAVFNNTFFEVKSISNQVWKFQRYQLIMTFHDRPILPPPLIIFPHIYIVLKRLCCHCRRRAEGGEYDDRERRLQLVLNADELKSLHEFEEQCVEEYFREKDDEKQSSNNERIRVTSERVENMFMRLEEVNEREHSMKASLQTVDLRLAQLEEFSNRMMNALEKLAGVDRAELVRTHSRGSSVCEPGTLLRQGSINSADGYSLYRYQLEHDDRTSVFGDMEGNDKRVQQKKGRLEAAVSFPLERSKVTQYLSSPTLSSSPSSNKKYVSNIIYSPGQQDQNWATELTSKESKEELDETKLQSHEQEGQNNNAEEEEELLVGEDQMYPTLRSKSLNANPRKMRKKKEEDEETPRTASSVKDLVSAFSGGP</sequence>
<proteinExistence type="predicted"/>
<comment type="catalytic activity">
    <reaction evidence="8">
        <text>Mg(2+)(in) = Mg(2+)(out)</text>
        <dbReference type="Rhea" id="RHEA:29827"/>
        <dbReference type="ChEBI" id="CHEBI:18420"/>
    </reaction>
</comment>
<evidence type="ECO:0000256" key="2">
    <source>
        <dbReference type="ARBA" id="ARBA00022448"/>
    </source>
</evidence>
<evidence type="ECO:0000256" key="10">
    <source>
        <dbReference type="SAM" id="Phobius"/>
    </source>
</evidence>
<keyword evidence="16" id="KW-1185">Reference proteome</keyword>
<keyword evidence="3 10" id="KW-0812">Transmembrane</keyword>
<dbReference type="Pfam" id="PF25508">
    <property type="entry name" value="TRPM2"/>
    <property type="match status" value="1"/>
</dbReference>
<feature type="domain" description="TRPM tetramerisation" evidence="12">
    <location>
        <begin position="1206"/>
        <end position="1260"/>
    </location>
</feature>
<feature type="transmembrane region" description="Helical" evidence="10">
    <location>
        <begin position="930"/>
        <end position="948"/>
    </location>
</feature>
<name>A0AAX7VS76_ASTCA</name>
<dbReference type="InterPro" id="IPR005821">
    <property type="entry name" value="Ion_trans_dom"/>
</dbReference>
<feature type="domain" description="TRPM-like" evidence="14">
    <location>
        <begin position="469"/>
        <end position="747"/>
    </location>
</feature>
<feature type="transmembrane region" description="Helical" evidence="10">
    <location>
        <begin position="20"/>
        <end position="40"/>
    </location>
</feature>
<dbReference type="PANTHER" id="PTHR13800">
    <property type="entry name" value="TRANSIENT RECEPTOR POTENTIAL CATION CHANNEL, SUBFAMILY M, MEMBER 6"/>
    <property type="match status" value="1"/>
</dbReference>
<keyword evidence="4 10" id="KW-1133">Transmembrane helix</keyword>
<feature type="region of interest" description="Disordered" evidence="9">
    <location>
        <begin position="1382"/>
        <end position="1463"/>
    </location>
</feature>
<dbReference type="GO" id="GO:0005262">
    <property type="term" value="F:calcium channel activity"/>
    <property type="evidence" value="ECO:0007669"/>
    <property type="project" value="TreeGrafter"/>
</dbReference>
<accession>A0AAX7VS76</accession>
<feature type="transmembrane region" description="Helical" evidence="10">
    <location>
        <begin position="863"/>
        <end position="882"/>
    </location>
</feature>
<dbReference type="Ensembl" id="ENSACLT00000078870.1">
    <property type="protein sequence ID" value="ENSACLP00000078766.1"/>
    <property type="gene ID" value="ENSACLG00000024137.2"/>
</dbReference>
<dbReference type="InterPro" id="IPR032415">
    <property type="entry name" value="TRPM_tetra"/>
</dbReference>
<evidence type="ECO:0000256" key="5">
    <source>
        <dbReference type="ARBA" id="ARBA00023065"/>
    </source>
</evidence>
<evidence type="ECO:0000259" key="12">
    <source>
        <dbReference type="Pfam" id="PF16519"/>
    </source>
</evidence>